<evidence type="ECO:0000313" key="2">
    <source>
        <dbReference type="Proteomes" id="UP000821845"/>
    </source>
</evidence>
<organism evidence="1 2">
    <name type="scientific">Hyalomma asiaticum</name>
    <name type="common">Tick</name>
    <dbReference type="NCBI Taxonomy" id="266040"/>
    <lineage>
        <taxon>Eukaryota</taxon>
        <taxon>Metazoa</taxon>
        <taxon>Ecdysozoa</taxon>
        <taxon>Arthropoda</taxon>
        <taxon>Chelicerata</taxon>
        <taxon>Arachnida</taxon>
        <taxon>Acari</taxon>
        <taxon>Parasitiformes</taxon>
        <taxon>Ixodida</taxon>
        <taxon>Ixodoidea</taxon>
        <taxon>Ixodidae</taxon>
        <taxon>Hyalomminae</taxon>
        <taxon>Hyalomma</taxon>
    </lineage>
</organism>
<dbReference type="EMBL" id="CM023483">
    <property type="protein sequence ID" value="KAH6937324.1"/>
    <property type="molecule type" value="Genomic_DNA"/>
</dbReference>
<comment type="caution">
    <text evidence="1">The sequence shown here is derived from an EMBL/GenBank/DDBJ whole genome shotgun (WGS) entry which is preliminary data.</text>
</comment>
<reference evidence="1" key="1">
    <citation type="submission" date="2020-05" db="EMBL/GenBank/DDBJ databases">
        <title>Large-scale comparative analyses of tick genomes elucidate their genetic diversity and vector capacities.</title>
        <authorList>
            <person name="Jia N."/>
            <person name="Wang J."/>
            <person name="Shi W."/>
            <person name="Du L."/>
            <person name="Sun Y."/>
            <person name="Zhan W."/>
            <person name="Jiang J."/>
            <person name="Wang Q."/>
            <person name="Zhang B."/>
            <person name="Ji P."/>
            <person name="Sakyi L.B."/>
            <person name="Cui X."/>
            <person name="Yuan T."/>
            <person name="Jiang B."/>
            <person name="Yang W."/>
            <person name="Lam T.T.-Y."/>
            <person name="Chang Q."/>
            <person name="Ding S."/>
            <person name="Wang X."/>
            <person name="Zhu J."/>
            <person name="Ruan X."/>
            <person name="Zhao L."/>
            <person name="Wei J."/>
            <person name="Que T."/>
            <person name="Du C."/>
            <person name="Cheng J."/>
            <person name="Dai P."/>
            <person name="Han X."/>
            <person name="Huang E."/>
            <person name="Gao Y."/>
            <person name="Liu J."/>
            <person name="Shao H."/>
            <person name="Ye R."/>
            <person name="Li L."/>
            <person name="Wei W."/>
            <person name="Wang X."/>
            <person name="Wang C."/>
            <person name="Yang T."/>
            <person name="Huo Q."/>
            <person name="Li W."/>
            <person name="Guo W."/>
            <person name="Chen H."/>
            <person name="Zhou L."/>
            <person name="Ni X."/>
            <person name="Tian J."/>
            <person name="Zhou Y."/>
            <person name="Sheng Y."/>
            <person name="Liu T."/>
            <person name="Pan Y."/>
            <person name="Xia L."/>
            <person name="Li J."/>
            <person name="Zhao F."/>
            <person name="Cao W."/>
        </authorList>
    </citation>
    <scope>NUCLEOTIDE SEQUENCE</scope>
    <source>
        <strain evidence="1">Hyas-2018</strain>
    </source>
</reference>
<evidence type="ECO:0000313" key="1">
    <source>
        <dbReference type="EMBL" id="KAH6937324.1"/>
    </source>
</evidence>
<name>A0ACB7SU80_HYAAI</name>
<proteinExistence type="predicted"/>
<gene>
    <name evidence="1" type="ORF">HPB50_026736</name>
</gene>
<dbReference type="Proteomes" id="UP000821845">
    <property type="component" value="Chromosome 3"/>
</dbReference>
<keyword evidence="2" id="KW-1185">Reference proteome</keyword>
<accession>A0ACB7SU80</accession>
<sequence>MDDSERKSDRRSKSKSRSRRSSARYDDAQDEGEEYGKTARRKKTKGSKVGISESPSHSKGAESSKRRRKGSDSTQDAAESSSLPKELNYEYFEQLDSNLRRAGELLEEHGRGIVWQAADVITCIPEYCPPRCYMTKLCRCNTCCERCCLDTEHRLTGFHSNAKDEGTDVPDEDELTLSGSSDTSVASLLGDLSSDEGTSKASARLATAARDAKRAVRLAKQFRAAARTIDSLECSNESEHQMRALYTKELMDKAVFYAKKANEALAGYAALRRALRGIADTTSGDDISRLDAIQDAQRRPPYDPSLESTYLQGEQPPYGPPSHSARGYGSAPEFAGRYPQQPGAQMPLPQAVPAAVGQGYRFGGARGVPCPLDAQRLRWASAPVVGYPPSLQTTLSLSRMAEMVVNKAQQASEEALRFQRASNEALAEAKILERVSDDRLPPFESKEYRKVPDVRPIGVVAFDEMASECAIDRGPHVPKGIARVRMSEATGADSERQPGQLSEQGLTKSKSFDNDLTMRRSNTVKRPARKGGSSNLEADLPGKGGPRTPVPSTMPPMKQRATRRASVSAAVASQMQNRAAVEQSQEKPARPSGRRASVSSLQQELSDTVQPPPPRKMKSLAARRASVGAGLLLKLGAHMKDSSESSTPEGEHSVPAAAPDSASFKARATRRASVSSRAPLSQSLNEDPDAFRAKATRRASVSSKGLSTPLDRTTADPDSFKARASRRASVSSKALSPPDESMRNEQDHSRAKALRRASVSSRDLSADHSKEHETFKARAARRASVSAKRIAIPIEGRTSPTGTPKSESRAHKAKGTKVTVVEPDVPEVSSPAAKKPRRRASVCAAKYKCLYGDVSAEENTKGIGGDKGETESDEPIEPRKQARRPSINATRMSSDAVKAGPEKPESRSVGHDKGASSEDKEHNTQPPAALSQDKTLLSLIRESLEPNTARTGVEETKDAKGGRIVVKIKPPPVHMSSKKVGTRRAAKDKDFFTEICDERLLNNCGSHPIDPREIEKIIDEGVGKPKYTKDMDKVQEIPSRIPEIIYELSEQSLDMEVIPSERCKETQISLPFDGASFREHHRNHTTASTDKNAKKEAHAKNGLDTTQREDEDKRERHEGTHKHLKHMRGSRNIPPEERKAAEKAHEATDVHSSRRPSSTAYRTTGDATSASGYQDLKSTSPGKQAQPDSTESGSRTHLKVLPSDTYVFVAATAAIAGGDAKNPKATTAAGKDSKKGGKETAAAENTRKSPNRPEERPKHESDARRSSRHSKESLKQKTGSEILSRPSNESLKREKGIESTRRESGAEKHSRHSKESMHGETGAGKHSRRSNESVHGEAATGQPSKPSNESLRRETHAENKRSSSLKPAQGSSDSVKESSKRQKIPPMRTENDDRVRDEQRSVRDSVGKVENRADKIPSEGKRKVSRDAWAADLDVKGAEASAKKGEDRGGSKNVKSSEEDTKWHEGSAKEGEHDPVEVIDKRRGSGSKREARQNRGSVSQKETEEVDDKTRGKRTKNADDDTAQQSTTDGGHSKYSDRRGEKRHSDGYLKDANKKTEEKKQPTKVAESPNVTKAVSQAQDEDTRAPMESRTDKQSNAPMDYLGNPGVPSSWSSIDVEEGRAVYTTGKLREDAEALRKIQATNIARALRNFDADEQKEISIPDGVHNSELPRNILRTNDKFELAATARNDADFTDGRYQRVPTGAKYIPEDENRDERPDGADGFYSDQQLAFPVRQNTIGPSSSGTDAPSNEPNNAGVLGQKSAELVLPKKLAFGGDDWTIVSPLDLYADHSEVSRPGESEDMTVGDAAEVEPRSGLFNPAKTCELHDDIADADLPEPEGSATWSQQQEGEQWEGGFAEGEQPEEPPAVELPEELPEEELPQEYLEEQEYLEGEAPENNSDVAVKIPEPEISRVQQALGDPQDHGMQEVIELQNVDYELQSRPHAPLRGPDIRDFNFWDLDGPAVLYPESRLVFALAFVAGMWILYLLFTTKATPNRKPFLELFAAPATEHEIRRDHIVTEPFGVNDLKTKGVVAATEIESVVSARPQFLYFCDTPYCKESALHLASMLGEEPCLNFYRYVCDKMTRKWNPMVGSALSTDAFMVNEAAKLTSDYILNQEHPGMKPARNLLEACLDHEHDEQWGRTELSELFFEYFGSSWPAESNPVTMEAVWVIAGRLARDLKLEALARVSVNVHPEDNSANVPAIDEPVLLYRRADFEEPEYMDMLKTAIEQALAFLSPANNSAPHISSIKTTMEQLADMVSTDPAGSVGARKHQLTKVHLLATGVHTFLRTVLPDSITVPGNTDILVKSPRFFENLQGSKGSLLDPQAVFDYLGFRVVVHFAAFLPQPSVQRLRALEAGYLLPKDAYAQDFCTREVERVFPAIFARAFALRTTNLSNWLSAWSSELNRIATRIQASKAEPVTAQNDADITRQVFDSLKIEAAAPQWILNDSSFERYAQGLEQQLSVALNLDPSNSLKRLCFFTKMLRQDEMEQALQGTSDNQSAVSLFGTEPKYDALSNTIYMPLVTVNWSLPADSIAFAVHAARYAVRVSKALVPMLRQDNAHSSEQFSSSDRHYQQQLNAMTKCMVEQYENASRNLKSTFLQVTDHTPLGPALSDQTVALMHAYSVFKEKLRARRFEKANFRLSGLPHLTPEQLFFVAYGHDNCEASNTIHQRRWWFERGELPAEDRVNFPLMQFEEFARVFTCNGTAPMVANRRCPMAHTATTDD</sequence>
<protein>
    <submittedName>
        <fullName evidence="1">Uncharacterized protein</fullName>
    </submittedName>
</protein>